<accession>A0A0C3DSU6</accession>
<feature type="region of interest" description="Disordered" evidence="1">
    <location>
        <begin position="1"/>
        <end position="20"/>
    </location>
</feature>
<proteinExistence type="predicted"/>
<gene>
    <name evidence="2" type="ORF">OIDMADRAFT_25729</name>
</gene>
<keyword evidence="3" id="KW-1185">Reference proteome</keyword>
<dbReference type="EMBL" id="KN832872">
    <property type="protein sequence ID" value="KIN05133.1"/>
    <property type="molecule type" value="Genomic_DNA"/>
</dbReference>
<reference evidence="3" key="2">
    <citation type="submission" date="2015-01" db="EMBL/GenBank/DDBJ databases">
        <title>Evolutionary Origins and Diversification of the Mycorrhizal Mutualists.</title>
        <authorList>
            <consortium name="DOE Joint Genome Institute"/>
            <consortium name="Mycorrhizal Genomics Consortium"/>
            <person name="Kohler A."/>
            <person name="Kuo A."/>
            <person name="Nagy L.G."/>
            <person name="Floudas D."/>
            <person name="Copeland A."/>
            <person name="Barry K.W."/>
            <person name="Cichocki N."/>
            <person name="Veneault-Fourrey C."/>
            <person name="LaButti K."/>
            <person name="Lindquist E.A."/>
            <person name="Lipzen A."/>
            <person name="Lundell T."/>
            <person name="Morin E."/>
            <person name="Murat C."/>
            <person name="Riley R."/>
            <person name="Ohm R."/>
            <person name="Sun H."/>
            <person name="Tunlid A."/>
            <person name="Henrissat B."/>
            <person name="Grigoriev I.V."/>
            <person name="Hibbett D.S."/>
            <person name="Martin F."/>
        </authorList>
    </citation>
    <scope>NUCLEOTIDE SEQUENCE [LARGE SCALE GENOMIC DNA]</scope>
    <source>
        <strain evidence="3">Zn</strain>
    </source>
</reference>
<feature type="compositionally biased region" description="Basic and acidic residues" evidence="1">
    <location>
        <begin position="1"/>
        <end position="12"/>
    </location>
</feature>
<protein>
    <submittedName>
        <fullName evidence="2">Uncharacterized protein</fullName>
    </submittedName>
</protein>
<reference evidence="2 3" key="1">
    <citation type="submission" date="2014-04" db="EMBL/GenBank/DDBJ databases">
        <authorList>
            <consortium name="DOE Joint Genome Institute"/>
            <person name="Kuo A."/>
            <person name="Martino E."/>
            <person name="Perotto S."/>
            <person name="Kohler A."/>
            <person name="Nagy L.G."/>
            <person name="Floudas D."/>
            <person name="Copeland A."/>
            <person name="Barry K.W."/>
            <person name="Cichocki N."/>
            <person name="Veneault-Fourrey C."/>
            <person name="LaButti K."/>
            <person name="Lindquist E.A."/>
            <person name="Lipzen A."/>
            <person name="Lundell T."/>
            <person name="Morin E."/>
            <person name="Murat C."/>
            <person name="Sun H."/>
            <person name="Tunlid A."/>
            <person name="Henrissat B."/>
            <person name="Grigoriev I.V."/>
            <person name="Hibbett D.S."/>
            <person name="Martin F."/>
            <person name="Nordberg H.P."/>
            <person name="Cantor M.N."/>
            <person name="Hua S.X."/>
        </authorList>
    </citation>
    <scope>NUCLEOTIDE SEQUENCE [LARGE SCALE GENOMIC DNA]</scope>
    <source>
        <strain evidence="2 3">Zn</strain>
    </source>
</reference>
<evidence type="ECO:0000256" key="1">
    <source>
        <dbReference type="SAM" id="MobiDB-lite"/>
    </source>
</evidence>
<organism evidence="2 3">
    <name type="scientific">Oidiodendron maius (strain Zn)</name>
    <dbReference type="NCBI Taxonomy" id="913774"/>
    <lineage>
        <taxon>Eukaryota</taxon>
        <taxon>Fungi</taxon>
        <taxon>Dikarya</taxon>
        <taxon>Ascomycota</taxon>
        <taxon>Pezizomycotina</taxon>
        <taxon>Leotiomycetes</taxon>
        <taxon>Leotiomycetes incertae sedis</taxon>
        <taxon>Myxotrichaceae</taxon>
        <taxon>Oidiodendron</taxon>
    </lineage>
</organism>
<dbReference type="HOGENOM" id="CLU_1240452_0_0_1"/>
<evidence type="ECO:0000313" key="3">
    <source>
        <dbReference type="Proteomes" id="UP000054321"/>
    </source>
</evidence>
<dbReference type="Proteomes" id="UP000054321">
    <property type="component" value="Unassembled WGS sequence"/>
</dbReference>
<evidence type="ECO:0000313" key="2">
    <source>
        <dbReference type="EMBL" id="KIN05133.1"/>
    </source>
</evidence>
<sequence length="223" mass="25793">MSRRGRTFDNHHPPQPLRGTRIHSLGPGKLYVAYVGNRKVIISRPASCPQGDVGIFDPTKWDRNPSTWKWLSDKDEDRIAPMMDGRVMVEGVFYEAPKFCRIVRTPEQRLFTHQDQVFASRQLRIESLPLLAQKAQDDWARNQCDKLKLCTNVHPWLRKYAGHRGGYICPGRGHWVSDNFLASGQMFDRENLPDWLDSDPDREGGLVKFLGPKATNLWGRKYY</sequence>
<name>A0A0C3DSU6_OIDMZ</name>
<dbReference type="InParanoid" id="A0A0C3DSU6"/>
<dbReference type="AlphaFoldDB" id="A0A0C3DSU6"/>